<dbReference type="SUPFAM" id="SSF56935">
    <property type="entry name" value="Porins"/>
    <property type="match status" value="1"/>
</dbReference>
<evidence type="ECO:0000259" key="17">
    <source>
        <dbReference type="Pfam" id="PF07715"/>
    </source>
</evidence>
<dbReference type="Pfam" id="PF07715">
    <property type="entry name" value="Plug"/>
    <property type="match status" value="1"/>
</dbReference>
<keyword evidence="6 14" id="KW-0812">Transmembrane</keyword>
<dbReference type="InterPro" id="IPR012910">
    <property type="entry name" value="Plug_dom"/>
</dbReference>
<evidence type="ECO:0000256" key="11">
    <source>
        <dbReference type="ARBA" id="ARBA00023136"/>
    </source>
</evidence>
<evidence type="ECO:0000256" key="7">
    <source>
        <dbReference type="ARBA" id="ARBA00022729"/>
    </source>
</evidence>
<proteinExistence type="inferred from homology"/>
<organism evidence="18 19">
    <name type="scientific">Veronia nyctiphanis</name>
    <dbReference type="NCBI Taxonomy" id="1278244"/>
    <lineage>
        <taxon>Bacteria</taxon>
        <taxon>Pseudomonadati</taxon>
        <taxon>Pseudomonadota</taxon>
        <taxon>Gammaproteobacteria</taxon>
        <taxon>Vibrionales</taxon>
        <taxon>Vibrionaceae</taxon>
        <taxon>Veronia</taxon>
    </lineage>
</organism>
<dbReference type="PANTHER" id="PTHR32552">
    <property type="entry name" value="FERRICHROME IRON RECEPTOR-RELATED"/>
    <property type="match status" value="1"/>
</dbReference>
<evidence type="ECO:0000256" key="2">
    <source>
        <dbReference type="ARBA" id="ARBA00009810"/>
    </source>
</evidence>
<keyword evidence="12 18" id="KW-0675">Receptor</keyword>
<dbReference type="Gene3D" id="2.40.170.20">
    <property type="entry name" value="TonB-dependent receptor, beta-barrel domain"/>
    <property type="match status" value="1"/>
</dbReference>
<sequence>MRRITFLQQATLSLGIVVSQATPVFSDEYGEYDEFGEYTSLDESVFDTVTVFGKSYRNTATKTSLKPEETPQGITVIDGETLTQQGVKSLNQALRYVPGMVTETKGAAVTMYDNFYARGFQIRQAYYDGLQLPYLIGWNLQPQIDPIAIQQIEIFKGPTSVLYGAMPPGGMVNIIGKAPQPDQLSVLSLSMGSRNLMEASIDSSGPVEFTDLTYRIIALGRKQNSQVDNAKEERFLIAPSLNWQVSDSTELSINLYYQSDPSMGVNSSLPASGMFIDNPLGSVTPSTSAGDLHWSQFERKIMMAGYKINHEFSDDWSFLQNARYVQGELAQKNTYHTCAEPDNPANCFFNYTTGSLLRNLYSTDEESTGFTVDNQFSGEFSLGPIDNNLLFGIDFQYLSGKADYKEFITLNLPFYTFNIFNPNNDVLEDKLMFDLYSRSEEITGKQYGVYIQDQIRAGDLVLLAGGRYDIYEGNLERDLNVALSPPTQETIETKQDAFSYRVGALYELGLGIAPYVSYATGFEPTEGSDVDGKEFVPETSEQWEAGVKIQSDDEKSGASVSAYHITKSNAMVTDPTDFRNKRLQVGEIVSQGVEFQTRWALTDSFTFGASYTLSDMKVTKDSDVQLEGTTPIYVPEHAGNIWSTYYIDWGLLSGTRISGGARYVGEMQMDVRNTQGKVPAYTIVDLSLGYDLGEFSDHLSGATANVAVTNALDEESYTCYDKTNCWFGAERSFEVKVDYESEESMKKALRDCQRYPCRSNEVMIQTHWQWQTENVNVSTC</sequence>
<accession>A0A4Q0YRY6</accession>
<evidence type="ECO:0000256" key="5">
    <source>
        <dbReference type="ARBA" id="ARBA00022496"/>
    </source>
</evidence>
<keyword evidence="9" id="KW-0406">Ion transport</keyword>
<keyword evidence="4 14" id="KW-1134">Transmembrane beta strand</keyword>
<evidence type="ECO:0000256" key="6">
    <source>
        <dbReference type="ARBA" id="ARBA00022692"/>
    </source>
</evidence>
<keyword evidence="8" id="KW-0408">Iron</keyword>
<evidence type="ECO:0000256" key="10">
    <source>
        <dbReference type="ARBA" id="ARBA00023077"/>
    </source>
</evidence>
<evidence type="ECO:0000313" key="19">
    <source>
        <dbReference type="Proteomes" id="UP000290287"/>
    </source>
</evidence>
<dbReference type="InterPro" id="IPR036942">
    <property type="entry name" value="Beta-barrel_TonB_sf"/>
</dbReference>
<dbReference type="Pfam" id="PF00593">
    <property type="entry name" value="TonB_dep_Rec_b-barrel"/>
    <property type="match status" value="1"/>
</dbReference>
<protein>
    <submittedName>
        <fullName evidence="18">TonB-dependent siderophore receptor</fullName>
    </submittedName>
</protein>
<dbReference type="GO" id="GO:0015891">
    <property type="term" value="P:siderophore transport"/>
    <property type="evidence" value="ECO:0007669"/>
    <property type="project" value="InterPro"/>
</dbReference>
<dbReference type="InterPro" id="IPR000531">
    <property type="entry name" value="Beta-barrel_TonB"/>
</dbReference>
<dbReference type="InterPro" id="IPR037066">
    <property type="entry name" value="Plug_dom_sf"/>
</dbReference>
<feature type="domain" description="TonB-dependent receptor plug" evidence="17">
    <location>
        <begin position="67"/>
        <end position="170"/>
    </location>
</feature>
<evidence type="ECO:0000259" key="16">
    <source>
        <dbReference type="Pfam" id="PF00593"/>
    </source>
</evidence>
<dbReference type="RefSeq" id="WP_129121596.1">
    <property type="nucleotide sequence ID" value="NZ_PEIB01000005.1"/>
</dbReference>
<evidence type="ECO:0000256" key="8">
    <source>
        <dbReference type="ARBA" id="ARBA00023004"/>
    </source>
</evidence>
<dbReference type="InterPro" id="IPR039426">
    <property type="entry name" value="TonB-dep_rcpt-like"/>
</dbReference>
<dbReference type="OrthoDB" id="127311at2"/>
<comment type="caution">
    <text evidence="18">The sequence shown here is derived from an EMBL/GenBank/DDBJ whole genome shotgun (WGS) entry which is preliminary data.</text>
</comment>
<dbReference type="PANTHER" id="PTHR32552:SF68">
    <property type="entry name" value="FERRICHROME OUTER MEMBRANE TRANSPORTER_PHAGE RECEPTOR"/>
    <property type="match status" value="1"/>
</dbReference>
<evidence type="ECO:0000256" key="15">
    <source>
        <dbReference type="RuleBase" id="RU003357"/>
    </source>
</evidence>
<keyword evidence="7" id="KW-0732">Signal</keyword>
<comment type="similarity">
    <text evidence="2 14 15">Belongs to the TonB-dependent receptor family.</text>
</comment>
<dbReference type="PROSITE" id="PS52016">
    <property type="entry name" value="TONB_DEPENDENT_REC_3"/>
    <property type="match status" value="1"/>
</dbReference>
<keyword evidence="10 15" id="KW-0798">TonB box</keyword>
<dbReference type="GO" id="GO:0009279">
    <property type="term" value="C:cell outer membrane"/>
    <property type="evidence" value="ECO:0007669"/>
    <property type="project" value="UniProtKB-SubCell"/>
</dbReference>
<name>A0A4Q0YRY6_9GAMM</name>
<dbReference type="GO" id="GO:0015344">
    <property type="term" value="F:siderophore uptake transmembrane transporter activity"/>
    <property type="evidence" value="ECO:0007669"/>
    <property type="project" value="TreeGrafter"/>
</dbReference>
<keyword evidence="13 14" id="KW-0998">Cell outer membrane</keyword>
<gene>
    <name evidence="18" type="ORF">CS022_06455</name>
</gene>
<dbReference type="EMBL" id="PEIB01000005">
    <property type="protein sequence ID" value="RXJ73922.1"/>
    <property type="molecule type" value="Genomic_DNA"/>
</dbReference>
<dbReference type="InterPro" id="IPR010105">
    <property type="entry name" value="TonB_sidphr_rcpt"/>
</dbReference>
<keyword evidence="19" id="KW-1185">Reference proteome</keyword>
<evidence type="ECO:0000256" key="13">
    <source>
        <dbReference type="ARBA" id="ARBA00023237"/>
    </source>
</evidence>
<evidence type="ECO:0000256" key="14">
    <source>
        <dbReference type="PROSITE-ProRule" id="PRU01360"/>
    </source>
</evidence>
<keyword evidence="5" id="KW-0410">Iron transport</keyword>
<reference evidence="18 19" key="1">
    <citation type="submission" date="2017-10" db="EMBL/GenBank/DDBJ databases">
        <title>Nyctiphanis sp. nov., isolated from the stomach of the euphausiid Nyctiphanes simplex (Hansen, 1911) in the Gulf of California.</title>
        <authorList>
            <person name="Gomez-Gil B."/>
            <person name="Aguilar-Mendez M."/>
            <person name="Lopez-Cortes A."/>
            <person name="Gomez-Gutierrez J."/>
            <person name="Roque A."/>
            <person name="Lang E."/>
            <person name="Gonzalez-Castillo A."/>
        </authorList>
    </citation>
    <scope>NUCLEOTIDE SEQUENCE [LARGE SCALE GENOMIC DNA]</scope>
    <source>
        <strain evidence="18 19">CAIM 600</strain>
    </source>
</reference>
<keyword evidence="3 14" id="KW-0813">Transport</keyword>
<dbReference type="Gene3D" id="2.170.130.10">
    <property type="entry name" value="TonB-dependent receptor, plug domain"/>
    <property type="match status" value="1"/>
</dbReference>
<feature type="domain" description="TonB-dependent receptor-like beta-barrel" evidence="16">
    <location>
        <begin position="243"/>
        <end position="710"/>
    </location>
</feature>
<comment type="subcellular location">
    <subcellularLocation>
        <location evidence="1 14">Cell outer membrane</location>
        <topology evidence="1 14">Multi-pass membrane protein</topology>
    </subcellularLocation>
</comment>
<dbReference type="AlphaFoldDB" id="A0A4Q0YRY6"/>
<dbReference type="NCBIfam" id="TIGR01783">
    <property type="entry name" value="TonB-siderophor"/>
    <property type="match status" value="1"/>
</dbReference>
<dbReference type="CDD" id="cd01347">
    <property type="entry name" value="ligand_gated_channel"/>
    <property type="match status" value="1"/>
</dbReference>
<evidence type="ECO:0000256" key="12">
    <source>
        <dbReference type="ARBA" id="ARBA00023170"/>
    </source>
</evidence>
<evidence type="ECO:0000256" key="1">
    <source>
        <dbReference type="ARBA" id="ARBA00004571"/>
    </source>
</evidence>
<evidence type="ECO:0000256" key="9">
    <source>
        <dbReference type="ARBA" id="ARBA00023065"/>
    </source>
</evidence>
<evidence type="ECO:0000256" key="3">
    <source>
        <dbReference type="ARBA" id="ARBA00022448"/>
    </source>
</evidence>
<evidence type="ECO:0000256" key="4">
    <source>
        <dbReference type="ARBA" id="ARBA00022452"/>
    </source>
</evidence>
<dbReference type="GO" id="GO:0038023">
    <property type="term" value="F:signaling receptor activity"/>
    <property type="evidence" value="ECO:0007669"/>
    <property type="project" value="InterPro"/>
</dbReference>
<dbReference type="Proteomes" id="UP000290287">
    <property type="component" value="Unassembled WGS sequence"/>
</dbReference>
<evidence type="ECO:0000313" key="18">
    <source>
        <dbReference type="EMBL" id="RXJ73922.1"/>
    </source>
</evidence>
<keyword evidence="11 14" id="KW-0472">Membrane</keyword>